<keyword evidence="5" id="KW-1185">Reference proteome</keyword>
<dbReference type="CDD" id="cd06471">
    <property type="entry name" value="ACD_LpsHSP_like"/>
    <property type="match status" value="1"/>
</dbReference>
<dbReference type="SUPFAM" id="SSF49764">
    <property type="entry name" value="HSP20-like chaperones"/>
    <property type="match status" value="1"/>
</dbReference>
<dbReference type="Pfam" id="PF00011">
    <property type="entry name" value="HSP20"/>
    <property type="match status" value="1"/>
</dbReference>
<reference evidence="4 5" key="1">
    <citation type="submission" date="2018-07" db="EMBL/GenBank/DDBJ databases">
        <title>Motiliproteus coralliicola sp. nov., a bacterium isolated from Coral.</title>
        <authorList>
            <person name="Wang G."/>
        </authorList>
    </citation>
    <scope>NUCLEOTIDE SEQUENCE [LARGE SCALE GENOMIC DNA]</scope>
    <source>
        <strain evidence="4 5">C34</strain>
    </source>
</reference>
<evidence type="ECO:0000256" key="1">
    <source>
        <dbReference type="PROSITE-ProRule" id="PRU00285"/>
    </source>
</evidence>
<protein>
    <submittedName>
        <fullName evidence="4">Hsp20/alpha crystallin family protein</fullName>
    </submittedName>
</protein>
<evidence type="ECO:0000313" key="4">
    <source>
        <dbReference type="EMBL" id="RDE18289.1"/>
    </source>
</evidence>
<sequence>MGAESVMREACREEMIMTNLTRFNRLFGDTFFDDFFRPMDPSGSDKPPAIDVHDNEDSYLIKADLPGISKEDIEVKLDNGILTIKAETHSEDREEKDGKLIRQERHYGQYLRQLSVGSDVDPSAVKANFDNGVLTLSLPKQQRRLPEGVKIDIG</sequence>
<gene>
    <name evidence="4" type="ORF">DV711_16635</name>
</gene>
<organism evidence="4 5">
    <name type="scientific">Motiliproteus coralliicola</name>
    <dbReference type="NCBI Taxonomy" id="2283196"/>
    <lineage>
        <taxon>Bacteria</taxon>
        <taxon>Pseudomonadati</taxon>
        <taxon>Pseudomonadota</taxon>
        <taxon>Gammaproteobacteria</taxon>
        <taxon>Oceanospirillales</taxon>
        <taxon>Oceanospirillaceae</taxon>
        <taxon>Motiliproteus</taxon>
    </lineage>
</organism>
<dbReference type="EMBL" id="QQOH01000005">
    <property type="protein sequence ID" value="RDE18289.1"/>
    <property type="molecule type" value="Genomic_DNA"/>
</dbReference>
<dbReference type="AlphaFoldDB" id="A0A369WAU7"/>
<feature type="domain" description="SHSP" evidence="3">
    <location>
        <begin position="40"/>
        <end position="154"/>
    </location>
</feature>
<dbReference type="Gene3D" id="2.60.40.790">
    <property type="match status" value="1"/>
</dbReference>
<dbReference type="Proteomes" id="UP000253769">
    <property type="component" value="Unassembled WGS sequence"/>
</dbReference>
<proteinExistence type="inferred from homology"/>
<evidence type="ECO:0000313" key="5">
    <source>
        <dbReference type="Proteomes" id="UP000253769"/>
    </source>
</evidence>
<accession>A0A369WAU7</accession>
<evidence type="ECO:0000259" key="3">
    <source>
        <dbReference type="PROSITE" id="PS01031"/>
    </source>
</evidence>
<evidence type="ECO:0000256" key="2">
    <source>
        <dbReference type="RuleBase" id="RU003616"/>
    </source>
</evidence>
<dbReference type="PROSITE" id="PS01031">
    <property type="entry name" value="SHSP"/>
    <property type="match status" value="1"/>
</dbReference>
<dbReference type="PANTHER" id="PTHR11527">
    <property type="entry name" value="HEAT-SHOCK PROTEIN 20 FAMILY MEMBER"/>
    <property type="match status" value="1"/>
</dbReference>
<dbReference type="InterPro" id="IPR002068">
    <property type="entry name" value="A-crystallin/Hsp20_dom"/>
</dbReference>
<comment type="similarity">
    <text evidence="1 2">Belongs to the small heat shock protein (HSP20) family.</text>
</comment>
<dbReference type="InterPro" id="IPR031107">
    <property type="entry name" value="Small_HSP"/>
</dbReference>
<dbReference type="InterPro" id="IPR008978">
    <property type="entry name" value="HSP20-like_chaperone"/>
</dbReference>
<comment type="caution">
    <text evidence="4">The sequence shown here is derived from an EMBL/GenBank/DDBJ whole genome shotgun (WGS) entry which is preliminary data.</text>
</comment>
<name>A0A369WAU7_9GAMM</name>